<reference evidence="2" key="1">
    <citation type="submission" date="2021-01" db="EMBL/GenBank/DDBJ databases">
        <title>Whole genome shotgun sequence of Virgisporangium aurantiacum NBRC 16421.</title>
        <authorList>
            <person name="Komaki H."/>
            <person name="Tamura T."/>
        </authorList>
    </citation>
    <scope>NUCLEOTIDE SEQUENCE</scope>
    <source>
        <strain evidence="2">NBRC 16421</strain>
    </source>
</reference>
<sequence length="265" mass="28952">MTTTRTTAPSRSTRRVAPIDHDPAMRLAATEYERGGELLAGLAPEQWAAPTVNTGWDVRATVGHMVGMMDMVSGVPRLIRQQVAAMRAARRAGAPTSIDELTALQVRLNAGLTAADLVARYRALAPKAVRGRRRVPGLVRRRTLPERQLVDGQLEWWTIGYLVDIILTRDPFMHRLDIHAATGLPPRITAEHEGRIVDQVVREWADRHGRPYTLDLTGPAGGHWSSGDAEPISLDALDFCRIVSGRPAATTAVEPTGLLTTAVPF</sequence>
<dbReference type="NCBIfam" id="TIGR03083">
    <property type="entry name" value="maleylpyruvate isomerase family mycothiol-dependent enzyme"/>
    <property type="match status" value="1"/>
</dbReference>
<evidence type="ECO:0000259" key="1">
    <source>
        <dbReference type="Pfam" id="PF11716"/>
    </source>
</evidence>
<evidence type="ECO:0000313" key="2">
    <source>
        <dbReference type="EMBL" id="GIJ57461.1"/>
    </source>
</evidence>
<keyword evidence="3" id="KW-1185">Reference proteome</keyword>
<name>A0A8J4E141_9ACTN</name>
<dbReference type="GO" id="GO:0046872">
    <property type="term" value="F:metal ion binding"/>
    <property type="evidence" value="ECO:0007669"/>
    <property type="project" value="InterPro"/>
</dbReference>
<gene>
    <name evidence="2" type="ORF">Vau01_049770</name>
</gene>
<dbReference type="InterPro" id="IPR024344">
    <property type="entry name" value="MDMPI_metal-binding"/>
</dbReference>
<dbReference type="Proteomes" id="UP000612585">
    <property type="component" value="Unassembled WGS sequence"/>
</dbReference>
<organism evidence="2 3">
    <name type="scientific">Virgisporangium aurantiacum</name>
    <dbReference type="NCBI Taxonomy" id="175570"/>
    <lineage>
        <taxon>Bacteria</taxon>
        <taxon>Bacillati</taxon>
        <taxon>Actinomycetota</taxon>
        <taxon>Actinomycetes</taxon>
        <taxon>Micromonosporales</taxon>
        <taxon>Micromonosporaceae</taxon>
        <taxon>Virgisporangium</taxon>
    </lineage>
</organism>
<dbReference type="Pfam" id="PF11716">
    <property type="entry name" value="MDMPI_N"/>
    <property type="match status" value="1"/>
</dbReference>
<dbReference type="Gene3D" id="1.20.120.450">
    <property type="entry name" value="dinb family like domain"/>
    <property type="match status" value="1"/>
</dbReference>
<proteinExistence type="predicted"/>
<dbReference type="EMBL" id="BOPG01000031">
    <property type="protein sequence ID" value="GIJ57461.1"/>
    <property type="molecule type" value="Genomic_DNA"/>
</dbReference>
<dbReference type="SUPFAM" id="SSF109854">
    <property type="entry name" value="DinB/YfiT-like putative metalloenzymes"/>
    <property type="match status" value="1"/>
</dbReference>
<dbReference type="RefSeq" id="WP_203996808.1">
    <property type="nucleotide sequence ID" value="NZ_BOPG01000031.1"/>
</dbReference>
<evidence type="ECO:0000313" key="3">
    <source>
        <dbReference type="Proteomes" id="UP000612585"/>
    </source>
</evidence>
<feature type="domain" description="Mycothiol-dependent maleylpyruvate isomerase metal-binding" evidence="1">
    <location>
        <begin position="31"/>
        <end position="153"/>
    </location>
</feature>
<dbReference type="InterPro" id="IPR034660">
    <property type="entry name" value="DinB/YfiT-like"/>
</dbReference>
<accession>A0A8J4E141</accession>
<comment type="caution">
    <text evidence="2">The sequence shown here is derived from an EMBL/GenBank/DDBJ whole genome shotgun (WGS) entry which is preliminary data.</text>
</comment>
<dbReference type="InterPro" id="IPR017517">
    <property type="entry name" value="Maleyloyr_isom"/>
</dbReference>
<dbReference type="AlphaFoldDB" id="A0A8J4E141"/>
<protein>
    <recommendedName>
        <fullName evidence="1">Mycothiol-dependent maleylpyruvate isomerase metal-binding domain-containing protein</fullName>
    </recommendedName>
</protein>